<gene>
    <name evidence="2" type="ORF">HDF15_003328</name>
</gene>
<accession>A0A7W8EAQ7</accession>
<dbReference type="Gene3D" id="1.10.260.40">
    <property type="entry name" value="lambda repressor-like DNA-binding domains"/>
    <property type="match status" value="1"/>
</dbReference>
<reference evidence="2 3" key="1">
    <citation type="submission" date="2020-08" db="EMBL/GenBank/DDBJ databases">
        <title>Genomic Encyclopedia of Type Strains, Phase IV (KMG-V): Genome sequencing to study the core and pangenomes of soil and plant-associated prokaryotes.</title>
        <authorList>
            <person name="Whitman W."/>
        </authorList>
    </citation>
    <scope>NUCLEOTIDE SEQUENCE [LARGE SCALE GENOMIC DNA]</scope>
    <source>
        <strain evidence="2 3">X5P3</strain>
    </source>
</reference>
<dbReference type="SUPFAM" id="SSF47413">
    <property type="entry name" value="lambda repressor-like DNA-binding domains"/>
    <property type="match status" value="1"/>
</dbReference>
<protein>
    <submittedName>
        <fullName evidence="2">Transcriptional regulator with XRE-family HTH domain</fullName>
    </submittedName>
</protein>
<comment type="caution">
    <text evidence="2">The sequence shown here is derived from an EMBL/GenBank/DDBJ whole genome shotgun (WGS) entry which is preliminary data.</text>
</comment>
<evidence type="ECO:0000313" key="3">
    <source>
        <dbReference type="Proteomes" id="UP000584867"/>
    </source>
</evidence>
<dbReference type="Pfam" id="PF01381">
    <property type="entry name" value="HTH_3"/>
    <property type="match status" value="1"/>
</dbReference>
<dbReference type="CDD" id="cd00093">
    <property type="entry name" value="HTH_XRE"/>
    <property type="match status" value="1"/>
</dbReference>
<feature type="domain" description="HTH cro/C1-type" evidence="1">
    <location>
        <begin position="24"/>
        <end position="79"/>
    </location>
</feature>
<dbReference type="RefSeq" id="WP_184257293.1">
    <property type="nucleotide sequence ID" value="NZ_JACHIO010000013.1"/>
</dbReference>
<evidence type="ECO:0000313" key="2">
    <source>
        <dbReference type="EMBL" id="MBB5064966.1"/>
    </source>
</evidence>
<organism evidence="2 3">
    <name type="scientific">Granulicella mallensis</name>
    <dbReference type="NCBI Taxonomy" id="940614"/>
    <lineage>
        <taxon>Bacteria</taxon>
        <taxon>Pseudomonadati</taxon>
        <taxon>Acidobacteriota</taxon>
        <taxon>Terriglobia</taxon>
        <taxon>Terriglobales</taxon>
        <taxon>Acidobacteriaceae</taxon>
        <taxon>Granulicella</taxon>
    </lineage>
</organism>
<dbReference type="InterPro" id="IPR001387">
    <property type="entry name" value="Cro/C1-type_HTH"/>
</dbReference>
<dbReference type="InterPro" id="IPR010982">
    <property type="entry name" value="Lambda_DNA-bd_dom_sf"/>
</dbReference>
<dbReference type="AlphaFoldDB" id="A0A7W8EAQ7"/>
<dbReference type="EMBL" id="JACHIO010000013">
    <property type="protein sequence ID" value="MBB5064966.1"/>
    <property type="molecule type" value="Genomic_DNA"/>
</dbReference>
<evidence type="ECO:0000259" key="1">
    <source>
        <dbReference type="PROSITE" id="PS50943"/>
    </source>
</evidence>
<name>A0A7W8EAQ7_9BACT</name>
<dbReference type="PROSITE" id="PS50943">
    <property type="entry name" value="HTH_CROC1"/>
    <property type="match status" value="1"/>
</dbReference>
<dbReference type="GO" id="GO:0003677">
    <property type="term" value="F:DNA binding"/>
    <property type="evidence" value="ECO:0007669"/>
    <property type="project" value="InterPro"/>
</dbReference>
<dbReference type="Proteomes" id="UP000584867">
    <property type="component" value="Unassembled WGS sequence"/>
</dbReference>
<sequence length="94" mass="10597">MAKPVGVGKIRKSTTPRERFGAAITQLRIEKKISQSVVAAKVGCEEFYLRNIEQGKENFSFDIMYAIVSYYDLLPLSRFWAYAENAPTSQAVDS</sequence>
<proteinExistence type="predicted"/>